<evidence type="ECO:0000313" key="2">
    <source>
        <dbReference type="Proteomes" id="UP000824219"/>
    </source>
</evidence>
<organism evidence="1 2">
    <name type="scientific">Hemibagrus wyckioides</name>
    <dbReference type="NCBI Taxonomy" id="337641"/>
    <lineage>
        <taxon>Eukaryota</taxon>
        <taxon>Metazoa</taxon>
        <taxon>Chordata</taxon>
        <taxon>Craniata</taxon>
        <taxon>Vertebrata</taxon>
        <taxon>Euteleostomi</taxon>
        <taxon>Actinopterygii</taxon>
        <taxon>Neopterygii</taxon>
        <taxon>Teleostei</taxon>
        <taxon>Ostariophysi</taxon>
        <taxon>Siluriformes</taxon>
        <taxon>Bagridae</taxon>
        <taxon>Hemibagrus</taxon>
    </lineage>
</organism>
<dbReference type="AlphaFoldDB" id="A0A9D3N3I7"/>
<comment type="caution">
    <text evidence="1">The sequence shown here is derived from an EMBL/GenBank/DDBJ whole genome shotgun (WGS) entry which is preliminary data.</text>
</comment>
<proteinExistence type="predicted"/>
<dbReference type="Proteomes" id="UP000824219">
    <property type="component" value="Linkage Group LG27"/>
</dbReference>
<evidence type="ECO:0000313" key="1">
    <source>
        <dbReference type="EMBL" id="KAG7315324.1"/>
    </source>
</evidence>
<sequence>MKSHNQVLSVALSVPPDTKQLPPVDEKLYSVLADSSTVESSPVCRTPIKDENLSSSEITSYSVPHAAEESHRNQIGAVHLCH</sequence>
<gene>
    <name evidence="1" type="ORF">KOW79_021412</name>
</gene>
<dbReference type="EMBL" id="JAHKSW010000027">
    <property type="protein sequence ID" value="KAG7315324.1"/>
    <property type="molecule type" value="Genomic_DNA"/>
</dbReference>
<reference evidence="1 2" key="1">
    <citation type="submission" date="2021-06" db="EMBL/GenBank/DDBJ databases">
        <title>Chromosome-level genome assembly of the red-tail catfish (Hemibagrus wyckioides).</title>
        <authorList>
            <person name="Shao F."/>
        </authorList>
    </citation>
    <scope>NUCLEOTIDE SEQUENCE [LARGE SCALE GENOMIC DNA]</scope>
    <source>
        <strain evidence="1">EC202008001</strain>
        <tissue evidence="1">Blood</tissue>
    </source>
</reference>
<name>A0A9D3N3I7_9TELE</name>
<protein>
    <submittedName>
        <fullName evidence="1">Uncharacterized protein</fullName>
    </submittedName>
</protein>
<keyword evidence="2" id="KW-1185">Reference proteome</keyword>
<accession>A0A9D3N3I7</accession>